<keyword evidence="3" id="KW-1185">Reference proteome</keyword>
<reference evidence="2 3" key="1">
    <citation type="journal article" date="2019" name="Genome Biol. Evol.">
        <title>Day and night: Metabolic profiles and evolutionary relationships of six axenic non-marine cyanobacteria.</title>
        <authorList>
            <person name="Will S.E."/>
            <person name="Henke P."/>
            <person name="Boedeker C."/>
            <person name="Huang S."/>
            <person name="Brinkmann H."/>
            <person name="Rohde M."/>
            <person name="Jarek M."/>
            <person name="Friedl T."/>
            <person name="Seufert S."/>
            <person name="Schumacher M."/>
            <person name="Overmann J."/>
            <person name="Neumann-Schaal M."/>
            <person name="Petersen J."/>
        </authorList>
    </citation>
    <scope>NUCLEOTIDE SEQUENCE [LARGE SCALE GENOMIC DNA]</scope>
    <source>
        <strain evidence="2 3">SAG 1403-4b</strain>
    </source>
</reference>
<dbReference type="GO" id="GO:0008233">
    <property type="term" value="F:peptidase activity"/>
    <property type="evidence" value="ECO:0007669"/>
    <property type="project" value="InterPro"/>
</dbReference>
<evidence type="ECO:0000313" key="2">
    <source>
        <dbReference type="EMBL" id="RUS95503.1"/>
    </source>
</evidence>
<dbReference type="CDD" id="cd14814">
    <property type="entry name" value="Peptidase_M15"/>
    <property type="match status" value="1"/>
</dbReference>
<organism evidence="2 3">
    <name type="scientific">Trichormus variabilis SAG 1403-4b</name>
    <dbReference type="NCBI Taxonomy" id="447716"/>
    <lineage>
        <taxon>Bacteria</taxon>
        <taxon>Bacillati</taxon>
        <taxon>Cyanobacteriota</taxon>
        <taxon>Cyanophyceae</taxon>
        <taxon>Nostocales</taxon>
        <taxon>Nostocaceae</taxon>
        <taxon>Trichormus</taxon>
    </lineage>
</organism>
<dbReference type="AlphaFoldDB" id="A0A3S1CNB5"/>
<dbReference type="Proteomes" id="UP000276103">
    <property type="component" value="Unassembled WGS sequence"/>
</dbReference>
<evidence type="ECO:0000313" key="3">
    <source>
        <dbReference type="Proteomes" id="UP000276103"/>
    </source>
</evidence>
<dbReference type="EMBL" id="RSCM01000010">
    <property type="protein sequence ID" value="RUS95503.1"/>
    <property type="molecule type" value="Genomic_DNA"/>
</dbReference>
<feature type="domain" description="D-alanyl-D-alanine carboxypeptidase-like core" evidence="1">
    <location>
        <begin position="171"/>
        <end position="236"/>
    </location>
</feature>
<evidence type="ECO:0000259" key="1">
    <source>
        <dbReference type="Pfam" id="PF02557"/>
    </source>
</evidence>
<accession>A0A3S1CNB5</accession>
<dbReference type="GO" id="GO:0006508">
    <property type="term" value="P:proteolysis"/>
    <property type="evidence" value="ECO:0007669"/>
    <property type="project" value="InterPro"/>
</dbReference>
<protein>
    <recommendedName>
        <fullName evidence="1">D-alanyl-D-alanine carboxypeptidase-like core domain-containing protein</fullName>
    </recommendedName>
</protein>
<dbReference type="InterPro" id="IPR009045">
    <property type="entry name" value="Zn_M74/Hedgehog-like"/>
</dbReference>
<sequence>MIFLMKRHSKLKRRLRKITFITIITFLFFTLVASSDINYYESLENTAVINNVNTIPSTPFIPNQQLDEQQRFLATITHQIANLPQPNTFEYIILRAYGTVFINQEPEIKLPPKVILDNEQQTQEYQGNMRVDLVEGTTECYLQKAASEAFNKARYLQNIPLKSGYSGDCTRSFATNLRFWQKYTNSQTLSQVQQGKETKILGTVAPPGTSQHLWGLAIDLRVSNQAQRKALNQNGWFQTVENDLPHWTYLGWNEEDLPKFGLRNKTVNGITYWVTPL</sequence>
<proteinExistence type="predicted"/>
<dbReference type="InterPro" id="IPR003709">
    <property type="entry name" value="VanY-like_core_dom"/>
</dbReference>
<dbReference type="SUPFAM" id="SSF55166">
    <property type="entry name" value="Hedgehog/DD-peptidase"/>
    <property type="match status" value="1"/>
</dbReference>
<comment type="caution">
    <text evidence="2">The sequence shown here is derived from an EMBL/GenBank/DDBJ whole genome shotgun (WGS) entry which is preliminary data.</text>
</comment>
<gene>
    <name evidence="2" type="ORF">DSM107003_32060</name>
</gene>
<name>A0A3S1CNB5_ANAVA</name>
<dbReference type="Gene3D" id="3.30.1380.10">
    <property type="match status" value="1"/>
</dbReference>
<dbReference type="Pfam" id="PF02557">
    <property type="entry name" value="VanY"/>
    <property type="match status" value="1"/>
</dbReference>